<name>A0A7U2F748_PHANO</name>
<keyword evidence="2" id="KW-1185">Reference proteome</keyword>
<dbReference type="EMBL" id="CP069031">
    <property type="protein sequence ID" value="QRC98913.1"/>
    <property type="molecule type" value="Genomic_DNA"/>
</dbReference>
<evidence type="ECO:0000313" key="1">
    <source>
        <dbReference type="EMBL" id="QRC98913.1"/>
    </source>
</evidence>
<evidence type="ECO:0000313" key="2">
    <source>
        <dbReference type="Proteomes" id="UP000663193"/>
    </source>
</evidence>
<reference evidence="2" key="1">
    <citation type="journal article" date="2021" name="BMC Genomics">
        <title>Chromosome-level genome assembly and manually-curated proteome of model necrotroph Parastagonospora nodorum Sn15 reveals a genome-wide trove of candidate effector homologs, and redundancy of virulence-related functions within an accessory chromosome.</title>
        <authorList>
            <person name="Bertazzoni S."/>
            <person name="Jones D.A.B."/>
            <person name="Phan H.T."/>
            <person name="Tan K.-C."/>
            <person name="Hane J.K."/>
        </authorList>
    </citation>
    <scope>NUCLEOTIDE SEQUENCE [LARGE SCALE GENOMIC DNA]</scope>
    <source>
        <strain evidence="2">SN15 / ATCC MYA-4574 / FGSC 10173)</strain>
    </source>
</reference>
<sequence length="84" mass="9916">MFEAKAGVAQIYIYNYVYALYVYTKVEYSMVCCDRQLFCLCEVCSRSSEITMWCSTSCIEDFIAWLRERWYLPNRASTNIKCGL</sequence>
<organism evidence="1 2">
    <name type="scientific">Phaeosphaeria nodorum (strain SN15 / ATCC MYA-4574 / FGSC 10173)</name>
    <name type="common">Glume blotch fungus</name>
    <name type="synonym">Parastagonospora nodorum</name>
    <dbReference type="NCBI Taxonomy" id="321614"/>
    <lineage>
        <taxon>Eukaryota</taxon>
        <taxon>Fungi</taxon>
        <taxon>Dikarya</taxon>
        <taxon>Ascomycota</taxon>
        <taxon>Pezizomycotina</taxon>
        <taxon>Dothideomycetes</taxon>
        <taxon>Pleosporomycetidae</taxon>
        <taxon>Pleosporales</taxon>
        <taxon>Pleosporineae</taxon>
        <taxon>Phaeosphaeriaceae</taxon>
        <taxon>Parastagonospora</taxon>
    </lineage>
</organism>
<dbReference type="AlphaFoldDB" id="A0A7U2F748"/>
<gene>
    <name evidence="1" type="ORF">JI435_412760</name>
</gene>
<dbReference type="Proteomes" id="UP000663193">
    <property type="component" value="Chromosome 9"/>
</dbReference>
<dbReference type="VEuPathDB" id="FungiDB:JI435_412760"/>
<proteinExistence type="predicted"/>
<accession>A0A7U2F748</accession>
<protein>
    <submittedName>
        <fullName evidence="1">Uncharacterized protein</fullName>
    </submittedName>
</protein>